<evidence type="ECO:0000313" key="1">
    <source>
        <dbReference type="EMBL" id="EGG29596.1"/>
    </source>
</evidence>
<keyword evidence="2" id="KW-1185">Reference proteome</keyword>
<evidence type="ECO:0000313" key="2">
    <source>
        <dbReference type="Proteomes" id="UP000005615"/>
    </source>
</evidence>
<protein>
    <submittedName>
        <fullName evidence="1">Uncharacterized protein</fullName>
    </submittedName>
</protein>
<dbReference type="STRING" id="2518989.IMCC3088_1600"/>
<sequence length="37" mass="4633">MHYSRAFLIVKFEYIDCFDRFFKLFERGDDGFFDEID</sequence>
<comment type="caution">
    <text evidence="1">The sequence shown here is derived from an EMBL/GenBank/DDBJ whole genome shotgun (WGS) entry which is preliminary data.</text>
</comment>
<gene>
    <name evidence="1" type="ORF">IMCC3088_1600</name>
</gene>
<name>F3L233_9GAMM</name>
<reference evidence="1 2" key="1">
    <citation type="journal article" date="2011" name="J. Bacteriol.">
        <title>Genome sequence of strain IMCC3088, a proteorhodopsin-containing marine bacterium belonging to the OM60/NOR5 clade.</title>
        <authorList>
            <person name="Jang Y."/>
            <person name="Oh H.M."/>
            <person name="Kang I."/>
            <person name="Lee K."/>
            <person name="Yang S.J."/>
            <person name="Cho J.C."/>
        </authorList>
    </citation>
    <scope>NUCLEOTIDE SEQUENCE [LARGE SCALE GENOMIC DNA]</scope>
    <source>
        <strain evidence="1 2">IMCC3088</strain>
    </source>
</reference>
<dbReference type="Proteomes" id="UP000005615">
    <property type="component" value="Unassembled WGS sequence"/>
</dbReference>
<organism evidence="1 2">
    <name type="scientific">Aequoribacter fuscus</name>
    <dbReference type="NCBI Taxonomy" id="2518989"/>
    <lineage>
        <taxon>Bacteria</taxon>
        <taxon>Pseudomonadati</taxon>
        <taxon>Pseudomonadota</taxon>
        <taxon>Gammaproteobacteria</taxon>
        <taxon>Cellvibrionales</taxon>
        <taxon>Halieaceae</taxon>
        <taxon>Aequoribacter</taxon>
    </lineage>
</organism>
<dbReference type="EMBL" id="AEIG01000041">
    <property type="protein sequence ID" value="EGG29596.1"/>
    <property type="molecule type" value="Genomic_DNA"/>
</dbReference>
<dbReference type="AlphaFoldDB" id="F3L233"/>
<accession>F3L233</accession>
<proteinExistence type="predicted"/>